<evidence type="ECO:0000256" key="1">
    <source>
        <dbReference type="SAM" id="MobiDB-lite"/>
    </source>
</evidence>
<evidence type="ECO:0000313" key="3">
    <source>
        <dbReference type="Proteomes" id="UP000005573"/>
    </source>
</evidence>
<reference evidence="2 3" key="1">
    <citation type="submission" date="2010-12" db="EMBL/GenBank/DDBJ databases">
        <authorList>
            <person name="Muzny D."/>
            <person name="Qin X."/>
            <person name="Deng J."/>
            <person name="Jiang H."/>
            <person name="Liu Y."/>
            <person name="Qu J."/>
            <person name="Song X.-Z."/>
            <person name="Zhang L."/>
            <person name="Thornton R."/>
            <person name="Coyle M."/>
            <person name="Francisco L."/>
            <person name="Jackson L."/>
            <person name="Javaid M."/>
            <person name="Korchina V."/>
            <person name="Kovar C."/>
            <person name="Mata R."/>
            <person name="Mathew T."/>
            <person name="Ngo R."/>
            <person name="Nguyen L."/>
            <person name="Nguyen N."/>
            <person name="Okwuonu G."/>
            <person name="Ongeri F."/>
            <person name="Pham C."/>
            <person name="Simmons D."/>
            <person name="Wilczek-Boney K."/>
            <person name="Hale W."/>
            <person name="Jakkamsetti A."/>
            <person name="Pham P."/>
            <person name="Ruth R."/>
            <person name="San Lucas F."/>
            <person name="Warren J."/>
            <person name="Zhang J."/>
            <person name="Zhao Z."/>
            <person name="Zhou C."/>
            <person name="Zhu D."/>
            <person name="Lee S."/>
            <person name="Bess C."/>
            <person name="Blankenburg K."/>
            <person name="Forbes L."/>
            <person name="Fu Q."/>
            <person name="Gubbala S."/>
            <person name="Hirani K."/>
            <person name="Jayaseelan J.C."/>
            <person name="Lara F."/>
            <person name="Munidasa M."/>
            <person name="Palculict T."/>
            <person name="Patil S."/>
            <person name="Pu L.-L."/>
            <person name="Saada N."/>
            <person name="Tang L."/>
            <person name="Weissenberger G."/>
            <person name="Zhu Y."/>
            <person name="Hemphill L."/>
            <person name="Shang Y."/>
            <person name="Youmans B."/>
            <person name="Ayvaz T."/>
            <person name="Ross M."/>
            <person name="Santibanez J."/>
            <person name="Aqrawi P."/>
            <person name="Gross S."/>
            <person name="Joshi V."/>
            <person name="Fowler G."/>
            <person name="Nazareth L."/>
            <person name="Reid J."/>
            <person name="Worley K."/>
            <person name="Petrosino J."/>
            <person name="Highlander S."/>
            <person name="Gibbs R."/>
        </authorList>
    </citation>
    <scope>NUCLEOTIDE SEQUENCE [LARGE SCALE GENOMIC DNA]</scope>
    <source>
        <strain evidence="2 3">ATCC 51333</strain>
    </source>
</reference>
<feature type="compositionally biased region" description="Basic and acidic residues" evidence="1">
    <location>
        <begin position="24"/>
        <end position="36"/>
    </location>
</feature>
<dbReference type="HOGENOM" id="CLU_2991756_0_0_11"/>
<dbReference type="RefSeq" id="WP_004010022.1">
    <property type="nucleotide sequence ID" value="NZ_GL622340.1"/>
</dbReference>
<evidence type="ECO:0000313" key="2">
    <source>
        <dbReference type="EMBL" id="EFU79525.1"/>
    </source>
</evidence>
<protein>
    <submittedName>
        <fullName evidence="2">Uncharacterized protein</fullName>
    </submittedName>
</protein>
<organism evidence="2 3">
    <name type="scientific">Mobiluncus curtisii ATCC 51333</name>
    <dbReference type="NCBI Taxonomy" id="887326"/>
    <lineage>
        <taxon>Bacteria</taxon>
        <taxon>Bacillati</taxon>
        <taxon>Actinomycetota</taxon>
        <taxon>Actinomycetes</taxon>
        <taxon>Actinomycetales</taxon>
        <taxon>Actinomycetaceae</taxon>
        <taxon>Mobiluncus</taxon>
    </lineage>
</organism>
<accession>E6M0P5</accession>
<feature type="region of interest" description="Disordered" evidence="1">
    <location>
        <begin position="17"/>
        <end position="36"/>
    </location>
</feature>
<dbReference type="AlphaFoldDB" id="E6M0P5"/>
<comment type="caution">
    <text evidence="2">The sequence shown here is derived from an EMBL/GenBank/DDBJ whole genome shotgun (WGS) entry which is preliminary data.</text>
</comment>
<proteinExistence type="predicted"/>
<dbReference type="Proteomes" id="UP000005573">
    <property type="component" value="Unassembled WGS sequence"/>
</dbReference>
<name>E6M0P5_9ACTO</name>
<dbReference type="EMBL" id="AEPY01000011">
    <property type="protein sequence ID" value="EFU79525.1"/>
    <property type="molecule type" value="Genomic_DNA"/>
</dbReference>
<sequence length="57" mass="6219">MIVGVVSIGSLGYDSRPVTQPEGTFERKDPAESAGADRRGLLQGKRYLSLSLEYFSL</sequence>
<gene>
    <name evidence="2" type="ORF">HMPREF0388_1628</name>
</gene>